<evidence type="ECO:0000313" key="1">
    <source>
        <dbReference type="EMBL" id="BES97088.1"/>
    </source>
</evidence>
<dbReference type="Proteomes" id="UP001307889">
    <property type="component" value="Chromosome 8"/>
</dbReference>
<gene>
    <name evidence="1" type="ORF">NTJ_09902</name>
</gene>
<dbReference type="EMBL" id="AP028916">
    <property type="protein sequence ID" value="BES97088.1"/>
    <property type="molecule type" value="Genomic_DNA"/>
</dbReference>
<name>A0ABN7AYN4_9HEMI</name>
<reference evidence="1 2" key="1">
    <citation type="submission" date="2023-09" db="EMBL/GenBank/DDBJ databases">
        <title>Nesidiocoris tenuis whole genome shotgun sequence.</title>
        <authorList>
            <person name="Shibata T."/>
            <person name="Shimoda M."/>
            <person name="Kobayashi T."/>
            <person name="Uehara T."/>
        </authorList>
    </citation>
    <scope>NUCLEOTIDE SEQUENCE [LARGE SCALE GENOMIC DNA]</scope>
    <source>
        <strain evidence="1 2">Japan</strain>
    </source>
</reference>
<keyword evidence="2" id="KW-1185">Reference proteome</keyword>
<protein>
    <submittedName>
        <fullName evidence="1">Uncharacterized protein</fullName>
    </submittedName>
</protein>
<evidence type="ECO:0000313" key="2">
    <source>
        <dbReference type="Proteomes" id="UP001307889"/>
    </source>
</evidence>
<organism evidence="1 2">
    <name type="scientific">Nesidiocoris tenuis</name>
    <dbReference type="NCBI Taxonomy" id="355587"/>
    <lineage>
        <taxon>Eukaryota</taxon>
        <taxon>Metazoa</taxon>
        <taxon>Ecdysozoa</taxon>
        <taxon>Arthropoda</taxon>
        <taxon>Hexapoda</taxon>
        <taxon>Insecta</taxon>
        <taxon>Pterygota</taxon>
        <taxon>Neoptera</taxon>
        <taxon>Paraneoptera</taxon>
        <taxon>Hemiptera</taxon>
        <taxon>Heteroptera</taxon>
        <taxon>Panheteroptera</taxon>
        <taxon>Cimicomorpha</taxon>
        <taxon>Miridae</taxon>
        <taxon>Dicyphina</taxon>
        <taxon>Nesidiocoris</taxon>
    </lineage>
</organism>
<accession>A0ABN7AYN4</accession>
<proteinExistence type="predicted"/>
<sequence length="73" mass="7964">MGLPFPITFSQEDEDRLTLSLSVGRAGVLHTHFSLLSVCCLASNTTTFGPQTRLGLCSEEALGTRVTELFFEN</sequence>